<feature type="chain" id="PRO_5037572742" description="UrcA family protein" evidence="1">
    <location>
        <begin position="22"/>
        <end position="100"/>
    </location>
</feature>
<keyword evidence="3" id="KW-1185">Reference proteome</keyword>
<sequence length="100" mass="11147">MRNIALISAALAATLSLPAQANEVTRHRSVKATAADFATPEGLARLERRLRSAARVVCRDHHPRSHPPTDAEQRCYRRAMLNARARMAELREEYGTRKGG</sequence>
<gene>
    <name evidence="2" type="ORF">GCM10010990_05260</name>
</gene>
<feature type="signal peptide" evidence="1">
    <location>
        <begin position="1"/>
        <end position="21"/>
    </location>
</feature>
<evidence type="ECO:0000313" key="3">
    <source>
        <dbReference type="Proteomes" id="UP000612349"/>
    </source>
</evidence>
<reference evidence="2" key="1">
    <citation type="journal article" date="2014" name="Int. J. Syst. Evol. Microbiol.">
        <title>Complete genome sequence of Corynebacterium casei LMG S-19264T (=DSM 44701T), isolated from a smear-ripened cheese.</title>
        <authorList>
            <consortium name="US DOE Joint Genome Institute (JGI-PGF)"/>
            <person name="Walter F."/>
            <person name="Albersmeier A."/>
            <person name="Kalinowski J."/>
            <person name="Ruckert C."/>
        </authorList>
    </citation>
    <scope>NUCLEOTIDE SEQUENCE</scope>
    <source>
        <strain evidence="2">CGMCC 1.15360</strain>
    </source>
</reference>
<organism evidence="2 3">
    <name type="scientific">Croceicoccus mobilis</name>
    <dbReference type="NCBI Taxonomy" id="1703339"/>
    <lineage>
        <taxon>Bacteria</taxon>
        <taxon>Pseudomonadati</taxon>
        <taxon>Pseudomonadota</taxon>
        <taxon>Alphaproteobacteria</taxon>
        <taxon>Sphingomonadales</taxon>
        <taxon>Erythrobacteraceae</taxon>
        <taxon>Croceicoccus</taxon>
    </lineage>
</organism>
<dbReference type="Proteomes" id="UP000612349">
    <property type="component" value="Unassembled WGS sequence"/>
</dbReference>
<accession>A0A916YT78</accession>
<dbReference type="AlphaFoldDB" id="A0A916YT78"/>
<reference evidence="2" key="2">
    <citation type="submission" date="2020-09" db="EMBL/GenBank/DDBJ databases">
        <authorList>
            <person name="Sun Q."/>
            <person name="Zhou Y."/>
        </authorList>
    </citation>
    <scope>NUCLEOTIDE SEQUENCE</scope>
    <source>
        <strain evidence="2">CGMCC 1.15360</strain>
    </source>
</reference>
<evidence type="ECO:0008006" key="4">
    <source>
        <dbReference type="Google" id="ProtNLM"/>
    </source>
</evidence>
<dbReference type="InterPro" id="IPR030972">
    <property type="entry name" value="UrcA_uranyl"/>
</dbReference>
<keyword evidence="1" id="KW-0732">Signal</keyword>
<dbReference type="NCBIfam" id="TIGR04433">
    <property type="entry name" value="UrcA_uranyl"/>
    <property type="match status" value="1"/>
</dbReference>
<name>A0A916YT78_9SPHN</name>
<protein>
    <recommendedName>
        <fullName evidence="4">UrcA family protein</fullName>
    </recommendedName>
</protein>
<dbReference type="RefSeq" id="WP_172808144.1">
    <property type="nucleotide sequence ID" value="NZ_BMIP01000001.1"/>
</dbReference>
<evidence type="ECO:0000313" key="2">
    <source>
        <dbReference type="EMBL" id="GGD58900.1"/>
    </source>
</evidence>
<comment type="caution">
    <text evidence="2">The sequence shown here is derived from an EMBL/GenBank/DDBJ whole genome shotgun (WGS) entry which is preliminary data.</text>
</comment>
<dbReference type="EMBL" id="BMIP01000001">
    <property type="protein sequence ID" value="GGD58900.1"/>
    <property type="molecule type" value="Genomic_DNA"/>
</dbReference>
<proteinExistence type="predicted"/>
<evidence type="ECO:0000256" key="1">
    <source>
        <dbReference type="SAM" id="SignalP"/>
    </source>
</evidence>